<sequence length="389" mass="44752">MSMSTGSSSFPGKKLACPGGKGRAIIRFICSDSSMTGQRYVMGVVLLLEIITVYCLFVYTYMKNPPQVMRFQWKSHWYSPNQTSLKLIERTKQVSKLERVLMNAAMEDKTVIITVLNSAWTVPNSTFDLFLESFQTGIGTERLLKHVIAVCLDSKAYDRCVQVHIHCYLINTSDSEELSGINQFMSPSYLKLIWRRMDLLKEVLSLGYNFLFTDADILWFRDPFPRFLSNVDLQISCDGYNGKPSDKNNYVNAGFIYVKANNKTLNFYKYWCDSSKRFPKRHDQNVFNSIKNEPFVVELGITMRFLDTVYFGGFCQPSRDINLVNTMHANCCIGLENKVKNLRAALQDWKQYLSANTKVTEIKWSIPPRLLRFVKKPPIMMALTSGLYP</sequence>
<dbReference type="AlphaFoldDB" id="R0GCZ0"/>
<dbReference type="PANTHER" id="PTHR46038">
    <property type="entry name" value="EXPRESSED PROTEIN-RELATED"/>
    <property type="match status" value="1"/>
</dbReference>
<keyword evidence="1" id="KW-0812">Transmembrane</keyword>
<reference evidence="4" key="1">
    <citation type="journal article" date="2013" name="Nat. Genet.">
        <title>The Capsella rubella genome and the genomic consequences of rapid mating system evolution.</title>
        <authorList>
            <person name="Slotte T."/>
            <person name="Hazzouri K.M."/>
            <person name="Agren J.A."/>
            <person name="Koenig D."/>
            <person name="Maumus F."/>
            <person name="Guo Y.L."/>
            <person name="Steige K."/>
            <person name="Platts A.E."/>
            <person name="Escobar J.S."/>
            <person name="Newman L.K."/>
            <person name="Wang W."/>
            <person name="Mandakova T."/>
            <person name="Vello E."/>
            <person name="Smith L.M."/>
            <person name="Henz S.R."/>
            <person name="Steffen J."/>
            <person name="Takuno S."/>
            <person name="Brandvain Y."/>
            <person name="Coop G."/>
            <person name="Andolfatto P."/>
            <person name="Hu T.T."/>
            <person name="Blanchette M."/>
            <person name="Clark R.M."/>
            <person name="Quesneville H."/>
            <person name="Nordborg M."/>
            <person name="Gaut B.S."/>
            <person name="Lysak M.A."/>
            <person name="Jenkins J."/>
            <person name="Grimwood J."/>
            <person name="Chapman J."/>
            <person name="Prochnik S."/>
            <person name="Shu S."/>
            <person name="Rokhsar D."/>
            <person name="Schmutz J."/>
            <person name="Weigel D."/>
            <person name="Wright S.I."/>
        </authorList>
    </citation>
    <scope>NUCLEOTIDE SEQUENCE [LARGE SCALE GENOMIC DNA]</scope>
    <source>
        <strain evidence="4">cv. Monte Gargano</strain>
    </source>
</reference>
<keyword evidence="4" id="KW-1185">Reference proteome</keyword>
<dbReference type="Pfam" id="PF03407">
    <property type="entry name" value="Nucleotid_trans"/>
    <property type="match status" value="1"/>
</dbReference>
<dbReference type="EMBL" id="KB870812">
    <property type="protein sequence ID" value="EOA14524.1"/>
    <property type="molecule type" value="Genomic_DNA"/>
</dbReference>
<protein>
    <recommendedName>
        <fullName evidence="2">Nucleotide-diphospho-sugar transferase domain-containing protein</fullName>
    </recommendedName>
</protein>
<dbReference type="Proteomes" id="UP000029121">
    <property type="component" value="Unassembled WGS sequence"/>
</dbReference>
<dbReference type="InterPro" id="IPR044821">
    <property type="entry name" value="At1g28695/At4g15970-like"/>
</dbReference>
<feature type="transmembrane region" description="Helical" evidence="1">
    <location>
        <begin position="40"/>
        <end position="62"/>
    </location>
</feature>
<evidence type="ECO:0000259" key="2">
    <source>
        <dbReference type="Pfam" id="PF03407"/>
    </source>
</evidence>
<evidence type="ECO:0000313" key="3">
    <source>
        <dbReference type="EMBL" id="EOA14524.1"/>
    </source>
</evidence>
<name>R0GCZ0_9BRAS</name>
<evidence type="ECO:0000313" key="4">
    <source>
        <dbReference type="Proteomes" id="UP000029121"/>
    </source>
</evidence>
<feature type="domain" description="Nucleotide-diphospho-sugar transferase" evidence="2">
    <location>
        <begin position="143"/>
        <end position="342"/>
    </location>
</feature>
<organism evidence="3 4">
    <name type="scientific">Capsella rubella</name>
    <dbReference type="NCBI Taxonomy" id="81985"/>
    <lineage>
        <taxon>Eukaryota</taxon>
        <taxon>Viridiplantae</taxon>
        <taxon>Streptophyta</taxon>
        <taxon>Embryophyta</taxon>
        <taxon>Tracheophyta</taxon>
        <taxon>Spermatophyta</taxon>
        <taxon>Magnoliopsida</taxon>
        <taxon>eudicotyledons</taxon>
        <taxon>Gunneridae</taxon>
        <taxon>Pentapetalae</taxon>
        <taxon>rosids</taxon>
        <taxon>malvids</taxon>
        <taxon>Brassicales</taxon>
        <taxon>Brassicaceae</taxon>
        <taxon>Camelineae</taxon>
        <taxon>Capsella</taxon>
    </lineage>
</organism>
<proteinExistence type="predicted"/>
<keyword evidence="1" id="KW-0472">Membrane</keyword>
<feature type="non-terminal residue" evidence="3">
    <location>
        <position position="389"/>
    </location>
</feature>
<accession>R0GCZ0</accession>
<dbReference type="PANTHER" id="PTHR46038:SF33">
    <property type="entry name" value="GLYCOSYLTRANSFERASE"/>
    <property type="match status" value="1"/>
</dbReference>
<keyword evidence="1" id="KW-1133">Transmembrane helix</keyword>
<dbReference type="InterPro" id="IPR005069">
    <property type="entry name" value="Nucl-diP-sugar_transferase"/>
</dbReference>
<evidence type="ECO:0000256" key="1">
    <source>
        <dbReference type="SAM" id="Phobius"/>
    </source>
</evidence>
<gene>
    <name evidence="3" type="ORF">CARUB_v10027757mg</name>
</gene>
<dbReference type="STRING" id="81985.R0GCZ0"/>